<dbReference type="GO" id="GO:0009306">
    <property type="term" value="P:protein secretion"/>
    <property type="evidence" value="ECO:0007669"/>
    <property type="project" value="InterPro"/>
</dbReference>
<keyword evidence="2" id="KW-1185">Reference proteome</keyword>
<evidence type="ECO:0000313" key="1">
    <source>
        <dbReference type="EMBL" id="MST84830.1"/>
    </source>
</evidence>
<proteinExistence type="predicted"/>
<sequence>MKWLRHTINTVVWVLLTFYVTLTIAVNIPAVQKYFGRQAAAALSEKFGTKVCVGRVDVGLFNRIIIDDVTMLDQQRHPMLRAGRISAKLDLLRLPHNEICITSAQLFGADIHINRATASAKPNYQFIVDSLASKDTTSHSKLNFQIHSLIIRHGAFCYDQLDMPNIHTFDLHHLHIQNISTHILLSDLTKEAGSINIKKLSLTEQCGLDIKELTAKASLLNHKITLDHLYLRTPTSKVSLKEIVADFRRNNDMIDWNTISYTGIVKPSMISTYDISCLTDKIKRSPNNIQLSTRVSGTRHHISIENILFDVFPNAARKSSILHFSGDIHTTLDDRQPVWSIICHSLYINKEGKNIFNINLPAVADRLDHLAFTGSGRGKGSKQIQVSGALLSDAGNAKVNFKMDHQTLDCYIETQRFNLQQITDNNDLGDLAASIKVAGNLHQKMFQVDGRIGRIDFKGYSYQHIDINGALKNETLSGHCSINDPNIVATIESKGGISLSRHHYVLNAEISRFRPSAINLLKGKLGDTNYAANISANISGSNLNNLDGLLKISSFKAQRSDETYELQSLQVKAGKSNNDHFVTMLSDFGHIEVTGQFDYATLLQSIQNVFVHQLPSIQTLTSFRYRPTHSNNFALTATILRDDWLRFFTGVDLNLLQPLSLTCSLDSKTETIDCHVVVPDLAYNGGHYQNVNVIATSPNNQLNCRGSLTKTDDRGLGTDYQLQATAVGNTLRTSLSMDNHAKKQRLRGLLNANMAFLTNEKKQVVATFDVKKSHLLVGDSVYTIHADQLTYSKKHLTIDNLNIASNSQSIRINGQASPNREDSIIVDLNNVNVEYILDLVNFHSVDFSGNVNGKAYLSSLFDTPKAKGNIMVSNFQFEEGKMGTLNANVKWNNEKKQIDIDALALDTMHTARGIQDRRTVINGFVSPKRNDINLTFNAINTRGEFLKGFCSNFMSNIDLSVNGKLSLWGDLKKINLTGAAKVSGATTITPINTRYYLADDSIRFLVNEIQFVDDTIHDRLGNRGLLTGALYHTHLSHLSYNLHVKANNLLGYELGPDNGNTVYGTIAGTGTVDINGKPGEVDIKVDATPSRGSVMCYDITSPEAIGTQEFIQWVSRDSLQAILPHALPPDNDTEPVDIPTDIHINFLIHATPDATLKIIMDKTSGDYIDFNGTGTIRASYYNKGGVNLYGNYVVDRGIYKLTIQNIIKRDFTFKQGGTITFGGDPGRANLNLEAQYMLNSVNLADLQLGRRFSGNNIRVNCLMKVTGTPTDPKVDFDMDMPTVSADVKQMIYSIINSEDEMKQQVLYLLAVGRFYNKTENNAQDMEAKESQTTLAMQSILSGQLSQQINNVLGSIVKNKNWNFGANISTGTEGWNNAEYEGILSGSLLNNRLLFNGQFGYRDNAATANQSFIGDFDIRYLIVPNGNLSVRIYNQTNDRYFTRNSLNTQGVGFVIKHDFDNWKELWHKKTWHKKK</sequence>
<dbReference type="GO" id="GO:0005886">
    <property type="term" value="C:plasma membrane"/>
    <property type="evidence" value="ECO:0007669"/>
    <property type="project" value="InterPro"/>
</dbReference>
<accession>A0A7K0KHA3</accession>
<gene>
    <name evidence="1" type="ORF">FYJ73_09150</name>
</gene>
<dbReference type="Proteomes" id="UP000438914">
    <property type="component" value="Unassembled WGS sequence"/>
</dbReference>
<organism evidence="1 2">
    <name type="scientific">Hallella mizrahii</name>
    <dbReference type="NCBI Taxonomy" id="2606637"/>
    <lineage>
        <taxon>Bacteria</taxon>
        <taxon>Pseudomonadati</taxon>
        <taxon>Bacteroidota</taxon>
        <taxon>Bacteroidia</taxon>
        <taxon>Bacteroidales</taxon>
        <taxon>Prevotellaceae</taxon>
        <taxon>Hallella</taxon>
    </lineage>
</organism>
<evidence type="ECO:0000313" key="2">
    <source>
        <dbReference type="Proteomes" id="UP000438914"/>
    </source>
</evidence>
<protein>
    <recommendedName>
        <fullName evidence="3">Translocation/assembly module TamB</fullName>
    </recommendedName>
</protein>
<dbReference type="EMBL" id="VUNG01000022">
    <property type="protein sequence ID" value="MST84830.1"/>
    <property type="molecule type" value="Genomic_DNA"/>
</dbReference>
<reference evidence="1 2" key="1">
    <citation type="submission" date="2019-08" db="EMBL/GenBank/DDBJ databases">
        <title>In-depth cultivation of the pig gut microbiome towards novel bacterial diversity and tailored functional studies.</title>
        <authorList>
            <person name="Wylensek D."/>
            <person name="Hitch T.C.A."/>
            <person name="Clavel T."/>
        </authorList>
    </citation>
    <scope>NUCLEOTIDE SEQUENCE [LARGE SCALE GENOMIC DNA]</scope>
    <source>
        <strain evidence="1 2">LKV-178-WT-2A</strain>
    </source>
</reference>
<name>A0A7K0KHA3_9BACT</name>
<comment type="caution">
    <text evidence="1">The sequence shown here is derived from an EMBL/GenBank/DDBJ whole genome shotgun (WGS) entry which is preliminary data.</text>
</comment>
<evidence type="ECO:0008006" key="3">
    <source>
        <dbReference type="Google" id="ProtNLM"/>
    </source>
</evidence>